<organism evidence="5 6">
    <name type="scientific">Blattamonas nauphoetae</name>
    <dbReference type="NCBI Taxonomy" id="2049346"/>
    <lineage>
        <taxon>Eukaryota</taxon>
        <taxon>Metamonada</taxon>
        <taxon>Preaxostyla</taxon>
        <taxon>Oxymonadida</taxon>
        <taxon>Blattamonas</taxon>
    </lineage>
</organism>
<feature type="compositionally biased region" description="Polar residues" evidence="3">
    <location>
        <begin position="1228"/>
        <end position="1239"/>
    </location>
</feature>
<evidence type="ECO:0000256" key="1">
    <source>
        <dbReference type="ARBA" id="ARBA00004123"/>
    </source>
</evidence>
<dbReference type="PANTHER" id="PTHR23318">
    <property type="entry name" value="ATP SYNTHASE GAMMA-RELATED"/>
    <property type="match status" value="1"/>
</dbReference>
<feature type="compositionally biased region" description="Basic residues" evidence="3">
    <location>
        <begin position="1168"/>
        <end position="1189"/>
    </location>
</feature>
<evidence type="ECO:0000256" key="2">
    <source>
        <dbReference type="ARBA" id="ARBA00023242"/>
    </source>
</evidence>
<evidence type="ECO:0000313" key="6">
    <source>
        <dbReference type="Proteomes" id="UP001281761"/>
    </source>
</evidence>
<dbReference type="Gene3D" id="2.30.29.30">
    <property type="entry name" value="Pleckstrin-homology domain (PH domain)/Phosphotyrosine-binding domain (PTB)"/>
    <property type="match status" value="1"/>
</dbReference>
<dbReference type="PANTHER" id="PTHR23318:SF0">
    <property type="entry name" value="SERINE_THREONINE-PROTEIN PHOSPHATASE 4 REGULATORY SUBUNIT 3"/>
    <property type="match status" value="1"/>
</dbReference>
<comment type="subcellular location">
    <subcellularLocation>
        <location evidence="1">Nucleus</location>
    </subcellularLocation>
</comment>
<dbReference type="InterPro" id="IPR011993">
    <property type="entry name" value="PH-like_dom_sf"/>
</dbReference>
<protein>
    <recommendedName>
        <fullName evidence="4">Serine/threonine-protein phosphatase 4 regulatory subunit 3-like central domain-containing protein</fullName>
    </recommendedName>
</protein>
<feature type="region of interest" description="Disordered" evidence="3">
    <location>
        <begin position="1052"/>
        <end position="1123"/>
    </location>
</feature>
<name>A0ABQ9XKY2_9EUKA</name>
<keyword evidence="6" id="KW-1185">Reference proteome</keyword>
<dbReference type="Proteomes" id="UP001281761">
    <property type="component" value="Unassembled WGS sequence"/>
</dbReference>
<keyword evidence="2" id="KW-0539">Nucleus</keyword>
<dbReference type="InterPro" id="IPR006887">
    <property type="entry name" value="P4R3-like_central_dom"/>
</dbReference>
<comment type="caution">
    <text evidence="5">The sequence shown here is derived from an EMBL/GenBank/DDBJ whole genome shotgun (WGS) entry which is preliminary data.</text>
</comment>
<feature type="region of interest" description="Disordered" evidence="3">
    <location>
        <begin position="1153"/>
        <end position="1239"/>
    </location>
</feature>
<feature type="domain" description="Serine/threonine-protein phosphatase 4 regulatory subunit 3-like central" evidence="4">
    <location>
        <begin position="178"/>
        <end position="523"/>
    </location>
</feature>
<dbReference type="Pfam" id="PF04802">
    <property type="entry name" value="PP4R3"/>
    <property type="match status" value="1"/>
</dbReference>
<evidence type="ECO:0000256" key="3">
    <source>
        <dbReference type="SAM" id="MobiDB-lite"/>
    </source>
</evidence>
<evidence type="ECO:0000313" key="5">
    <source>
        <dbReference type="EMBL" id="KAK2953091.1"/>
    </source>
</evidence>
<feature type="compositionally biased region" description="Basic and acidic residues" evidence="3">
    <location>
        <begin position="822"/>
        <end position="839"/>
    </location>
</feature>
<feature type="compositionally biased region" description="Basic and acidic residues" evidence="3">
    <location>
        <begin position="1190"/>
        <end position="1205"/>
    </location>
</feature>
<evidence type="ECO:0000259" key="4">
    <source>
        <dbReference type="Pfam" id="PF04802"/>
    </source>
</evidence>
<feature type="compositionally biased region" description="Basic and acidic residues" evidence="3">
    <location>
        <begin position="1103"/>
        <end position="1121"/>
    </location>
</feature>
<proteinExistence type="predicted"/>
<dbReference type="InterPro" id="IPR051137">
    <property type="entry name" value="PP4R3-like"/>
</dbReference>
<feature type="region of interest" description="Disordered" evidence="3">
    <location>
        <begin position="812"/>
        <end position="841"/>
    </location>
</feature>
<gene>
    <name evidence="5" type="ORF">BLNAU_11876</name>
</gene>
<accession>A0ABQ9XKY2</accession>
<dbReference type="EMBL" id="JARBJD010000095">
    <property type="protein sequence ID" value="KAK2953091.1"/>
    <property type="molecule type" value="Genomic_DNA"/>
</dbReference>
<reference evidence="5 6" key="1">
    <citation type="journal article" date="2022" name="bioRxiv">
        <title>Genomics of Preaxostyla Flagellates Illuminates Evolutionary Transitions and the Path Towards Mitochondrial Loss.</title>
        <authorList>
            <person name="Novak L.V.F."/>
            <person name="Treitli S.C."/>
            <person name="Pyrih J."/>
            <person name="Halakuc P."/>
            <person name="Pipaliya S.V."/>
            <person name="Vacek V."/>
            <person name="Brzon O."/>
            <person name="Soukal P."/>
            <person name="Eme L."/>
            <person name="Dacks J.B."/>
            <person name="Karnkowska A."/>
            <person name="Elias M."/>
            <person name="Hampl V."/>
        </authorList>
    </citation>
    <scope>NUCLEOTIDE SEQUENCE [LARGE SCALE GENOMIC DNA]</scope>
    <source>
        <strain evidence="5">NAU3</strain>
        <tissue evidence="5">Gut</tissue>
    </source>
</reference>
<sequence length="1239" mass="136645">MRLRAKLYSLMDNGSWMDLGTGWASIEGENIVITFESRGIRKSPHRFSTAVSPNPSDYQIEGETIISFVDPSTKHDYSLSFLVSSARETMWKRIQQIQASKLTDSIPSLEEDSVEPFIDFCTSHSSTAALQQMMIRSLLSDDYLVSFITLHGSKVEPIEVETLIPDEQLVSQLFKDRGALSATLKQLFFLNEPSIIIPLLTDSVFPHLLACLEFQPTYLRCVPYRHIFQNTINHRLPFPINDNALLANMRQLHALNFLTGCVISSEIPETSSLFFANLSQTFSATVLTPLLSSMKPYWLQIVASLKQWNLRLSPSSPNTPLVPSVDHIQTCLSFLSATTEMLGPGPTQLRPAFSIFLETTTIMDGLFHVFREAAEALKLFSPTCKTVNNVSYASVERILLTSCDVFISIASLGPDQLLDWIIVSRNDSSSFLIVCVELLKICRSSVQYQLYDILYLVLTSAPATTPRIGSPPVTLLATFYNTTATSLFSTLLPLPQFEQVIESFQPPPQPYTSQYSLLTHLVSNSKHPFYSELPNPRTLFIISNTIQLLTRLLVSSPLPTINFIASHFILHRALTLLLIPSYFPSHQHLVSPPTLNSLQQPPSKAHASWSDLVPFLFCKLNVSDRLIEKILLGTESFNQHKEQQAKISEVTTGDIPLPNVILPILLLLDDCSVRDTLCRSALLETLSSFGVEVTGDLTSLLEKKAKGEGRMKMLCRWLFDPIRNVKQRLQRQVNTEGNSTEHLDVAPKSAPEDEHALVEDTIELLVQKPISLTVLNSLCESCGHTENVIHASLVDAVVNQRRNLKPVLFVTPTPTPFSSPPEDLKEGDAEKAHKEKTTPSDEPATIALVPYEKASTRSLGLSQSPSSFLLSSSHHYAHLSTGIAVSPANATRPDPLASSPSLFRGLYGSPVTQYLQSQLMSLLNIPAGKESQPPHALASIASSPAKGLLSINAQSPSPSSLLHLAVTASDEEDADPQQNEDALHSLNVSDTGLTDGASPFVSTLANSPPRPLAELVLQHQPEDHSPPPSIPAVSPSQSITVSYLSLSPHTPGSFGLHRDAHPTPSAVPTTEPSLYPAPSVHSKHKIHVAQPRDSDSEANEGDQDPKKKMGESREESHDADHQQPALAAPIVQTVWNSVTPVLPVPTEQIIPSDTLNHVRLPEKTPKDHKSKHRHHKHKHHHSSSRSHHRSDREKKRSSEEKKGPREPSTVTLSDSLIHSKKALFNEDGSLSQSSDEQDT</sequence>